<proteinExistence type="predicted"/>
<dbReference type="Gene3D" id="3.40.50.300">
    <property type="entry name" value="P-loop containing nucleotide triphosphate hydrolases"/>
    <property type="match status" value="1"/>
</dbReference>
<feature type="compositionally biased region" description="Low complexity" evidence="1">
    <location>
        <begin position="155"/>
        <end position="171"/>
    </location>
</feature>
<dbReference type="PANTHER" id="PTHR32039">
    <property type="entry name" value="MAGNESIUM-CHELATASE SUBUNIT CHLI"/>
    <property type="match status" value="1"/>
</dbReference>
<evidence type="ECO:0000256" key="1">
    <source>
        <dbReference type="SAM" id="MobiDB-lite"/>
    </source>
</evidence>
<dbReference type="InterPro" id="IPR027417">
    <property type="entry name" value="P-loop_NTPase"/>
</dbReference>
<reference evidence="4" key="1">
    <citation type="journal article" date="2019" name="Int. J. Syst. Evol. Microbiol.">
        <title>The Global Catalogue of Microorganisms (GCM) 10K type strain sequencing project: providing services to taxonomists for standard genome sequencing and annotation.</title>
        <authorList>
            <consortium name="The Broad Institute Genomics Platform"/>
            <consortium name="The Broad Institute Genome Sequencing Center for Infectious Disease"/>
            <person name="Wu L."/>
            <person name="Ma J."/>
        </authorList>
    </citation>
    <scope>NUCLEOTIDE SEQUENCE [LARGE SCALE GENOMIC DNA]</scope>
    <source>
        <strain evidence="4">NBRC 108730</strain>
    </source>
</reference>
<dbReference type="InterPro" id="IPR045006">
    <property type="entry name" value="CHLI-like"/>
</dbReference>
<feature type="compositionally biased region" description="Basic residues" evidence="1">
    <location>
        <begin position="140"/>
        <end position="154"/>
    </location>
</feature>
<dbReference type="Pfam" id="PF01078">
    <property type="entry name" value="Mg_chelatase"/>
    <property type="match status" value="1"/>
</dbReference>
<name>A0ABQ6JLD6_9ACTN</name>
<sequence length="171" mass="18030">MRTSGRPASSSLPVGATEDRVLGSLHLERALAQGVAAYEPGLLAAAHRGLLYVDEVNLLGDHLVDVLLDAAAMGRSTVEREGVSASHAARFVLVGTMNPEEGELRPQPARPLRPDRRGGGQPRPRRPRRGGAAAAGVRGRPGRVRRALRRRRGRASPSGSPAPGGCCPRCC</sequence>
<dbReference type="InterPro" id="IPR000523">
    <property type="entry name" value="Mg_chelatse_chII-like_cat_dom"/>
</dbReference>
<protein>
    <recommendedName>
        <fullName evidence="2">Magnesium chelatase ChlI-like catalytic domain-containing protein</fullName>
    </recommendedName>
</protein>
<dbReference type="Proteomes" id="UP001157017">
    <property type="component" value="Unassembled WGS sequence"/>
</dbReference>
<organism evidence="3 4">
    <name type="scientific">Angustibacter aerolatus</name>
    <dbReference type="NCBI Taxonomy" id="1162965"/>
    <lineage>
        <taxon>Bacteria</taxon>
        <taxon>Bacillati</taxon>
        <taxon>Actinomycetota</taxon>
        <taxon>Actinomycetes</taxon>
        <taxon>Kineosporiales</taxon>
        <taxon>Kineosporiaceae</taxon>
    </lineage>
</organism>
<accession>A0ABQ6JLD6</accession>
<keyword evidence="4" id="KW-1185">Reference proteome</keyword>
<dbReference type="SUPFAM" id="SSF52540">
    <property type="entry name" value="P-loop containing nucleoside triphosphate hydrolases"/>
    <property type="match status" value="1"/>
</dbReference>
<comment type="caution">
    <text evidence="3">The sequence shown here is derived from an EMBL/GenBank/DDBJ whole genome shotgun (WGS) entry which is preliminary data.</text>
</comment>
<feature type="region of interest" description="Disordered" evidence="1">
    <location>
        <begin position="97"/>
        <end position="171"/>
    </location>
</feature>
<evidence type="ECO:0000313" key="3">
    <source>
        <dbReference type="EMBL" id="GMA89038.1"/>
    </source>
</evidence>
<evidence type="ECO:0000313" key="4">
    <source>
        <dbReference type="Proteomes" id="UP001157017"/>
    </source>
</evidence>
<evidence type="ECO:0000259" key="2">
    <source>
        <dbReference type="Pfam" id="PF01078"/>
    </source>
</evidence>
<gene>
    <name evidence="3" type="ORF">GCM10025868_42880</name>
</gene>
<dbReference type="PANTHER" id="PTHR32039:SF9">
    <property type="entry name" value="MAGNESIUM-CHELATASE SUBUNIT CHLI-2, CHLOROPLASTIC"/>
    <property type="match status" value="1"/>
</dbReference>
<feature type="domain" description="Magnesium chelatase ChlI-like catalytic" evidence="2">
    <location>
        <begin position="29"/>
        <end position="100"/>
    </location>
</feature>
<dbReference type="EMBL" id="BSUZ01000001">
    <property type="protein sequence ID" value="GMA89038.1"/>
    <property type="molecule type" value="Genomic_DNA"/>
</dbReference>